<proteinExistence type="predicted"/>
<accession>A0A7R9QPI5</accession>
<protein>
    <submittedName>
        <fullName evidence="1">Uncharacterized protein</fullName>
    </submittedName>
</protein>
<evidence type="ECO:0000313" key="1">
    <source>
        <dbReference type="EMBL" id="CAD7653098.1"/>
    </source>
</evidence>
<name>A0A7R9QPI5_9ACAR</name>
<keyword evidence="2" id="KW-1185">Reference proteome</keyword>
<dbReference type="Proteomes" id="UP000728032">
    <property type="component" value="Unassembled WGS sequence"/>
</dbReference>
<evidence type="ECO:0000313" key="2">
    <source>
        <dbReference type="Proteomes" id="UP000728032"/>
    </source>
</evidence>
<organism evidence="1">
    <name type="scientific">Oppiella nova</name>
    <dbReference type="NCBI Taxonomy" id="334625"/>
    <lineage>
        <taxon>Eukaryota</taxon>
        <taxon>Metazoa</taxon>
        <taxon>Ecdysozoa</taxon>
        <taxon>Arthropoda</taxon>
        <taxon>Chelicerata</taxon>
        <taxon>Arachnida</taxon>
        <taxon>Acari</taxon>
        <taxon>Acariformes</taxon>
        <taxon>Sarcoptiformes</taxon>
        <taxon>Oribatida</taxon>
        <taxon>Brachypylina</taxon>
        <taxon>Oppioidea</taxon>
        <taxon>Oppiidae</taxon>
        <taxon>Oppiella</taxon>
    </lineage>
</organism>
<reference evidence="1" key="1">
    <citation type="submission" date="2020-11" db="EMBL/GenBank/DDBJ databases">
        <authorList>
            <person name="Tran Van P."/>
        </authorList>
    </citation>
    <scope>NUCLEOTIDE SEQUENCE</scope>
</reference>
<gene>
    <name evidence="1" type="ORF">ONB1V03_LOCUS9756</name>
</gene>
<dbReference type="EMBL" id="OC921091">
    <property type="protein sequence ID" value="CAD7653098.1"/>
    <property type="molecule type" value="Genomic_DNA"/>
</dbReference>
<dbReference type="AlphaFoldDB" id="A0A7R9QPI5"/>
<dbReference type="EMBL" id="CAJPVJ010006266">
    <property type="protein sequence ID" value="CAG2170285.1"/>
    <property type="molecule type" value="Genomic_DNA"/>
</dbReference>
<sequence>MAGITVAIILTERSMNTCLNHQLQDIKAHHHVTATTTTTTDKGTVDSPDRQPYKPRVHCGERDVITTQYLRGQVFHLLLREGIVPTTHTEPDGQTPLHGLQVLFTPALMSKIM</sequence>